<dbReference type="AlphaFoldDB" id="A0A1Y4VYC9"/>
<gene>
    <name evidence="12" type="ORF">B5E44_07945</name>
    <name evidence="11" type="ORF">B5E59_05245</name>
</gene>
<dbReference type="Proteomes" id="UP000195859">
    <property type="component" value="Unassembled WGS sequence"/>
</dbReference>
<dbReference type="Pfam" id="PF02384">
    <property type="entry name" value="N6_Mtase"/>
    <property type="match status" value="1"/>
</dbReference>
<organism evidence="12 13">
    <name type="scientific">Lactobacillus gallinarum</name>
    <dbReference type="NCBI Taxonomy" id="52242"/>
    <lineage>
        <taxon>Bacteria</taxon>
        <taxon>Bacillati</taxon>
        <taxon>Bacillota</taxon>
        <taxon>Bacilli</taxon>
        <taxon>Lactobacillales</taxon>
        <taxon>Lactobacillaceae</taxon>
        <taxon>Lactobacillus</taxon>
    </lineage>
</organism>
<dbReference type="GO" id="GO:0009007">
    <property type="term" value="F:site-specific DNA-methyltransferase (adenine-specific) activity"/>
    <property type="evidence" value="ECO:0007669"/>
    <property type="project" value="UniProtKB-EC"/>
</dbReference>
<evidence type="ECO:0000256" key="2">
    <source>
        <dbReference type="ARBA" id="ARBA00011900"/>
    </source>
</evidence>
<reference evidence="13 14" key="1">
    <citation type="submission" date="2017-04" db="EMBL/GenBank/DDBJ databases">
        <title>Function of individual gut microbiota members based on whole genome sequencing of pure cultures obtained from chicken caecum.</title>
        <authorList>
            <person name="Medvecky M."/>
            <person name="Cejkova D."/>
            <person name="Polansky O."/>
            <person name="Karasova D."/>
            <person name="Kubasova T."/>
            <person name="Cizek A."/>
            <person name="Rychlik I."/>
        </authorList>
    </citation>
    <scope>NUCLEOTIDE SEQUENCE [LARGE SCALE GENOMIC DNA]</scope>
    <source>
        <strain evidence="13">An101</strain>
        <strain evidence="14">An115</strain>
    </source>
</reference>
<sequence length="614" mass="69757">MSYTNAVKRKDDSMNSLDVVGQYGLSNALPILCGVALIKIEKQKTNDINRKQDFIALLDEVVEKSKFKLLPELKNWVTLTSSSLDDNVFFAIYNAANRHSALDIMDYFNKVVNGHMFGSRLHSVKNNESLSKLAISIINLNKDETFLDPVATKDGAWLQILKKDSNQEITLQTLQPLEACLAYLNAKANHGKNVKIYNQNILIGPKYINENKELIHFDGSIAAPPLNLRMPSNLINNSYNLFKYGEIGSTSTDWGFVSSVLGSLNKKGRAAVFLANGSLFGAGNRKRVRNNVLRDDKIEAIISFPERFFVDALIPINLMVFNNHKTNMKNKIIFIDANQPEWIQRGKVNNSLTSKGIEKIIDLTKSPRDILNISKVKSIDECQDTLMVNKYVTKDHIKIDGQEYDLNLDALNQRETVPIKEKVNIQRGYNMMRNKEDPNSYLKVLKISDFKEDESINYAALTGVKDSGNKALDEYRIHKNDIIFSVRGSLGKVVFIENEPTIPTIISSNVVIIRAKDKTIEPKWLYLYLNSLFTKYFLRKTESGTTVSILTVRDLEKLPIAVCSKEKQEEMIDFYDKKNEQVVALQSKLQEEKDEFKSQLGEMLGSDKVFLRKK</sequence>
<keyword evidence="14" id="KW-1185">Reference proteome</keyword>
<dbReference type="Gene3D" id="3.90.220.20">
    <property type="entry name" value="DNA methylase specificity domains"/>
    <property type="match status" value="1"/>
</dbReference>
<dbReference type="EMBL" id="NFLS01000010">
    <property type="protein sequence ID" value="OUQ56282.1"/>
    <property type="molecule type" value="Genomic_DNA"/>
</dbReference>
<evidence type="ECO:0000313" key="12">
    <source>
        <dbReference type="EMBL" id="OUQ75140.1"/>
    </source>
</evidence>
<name>A0A1Y4VYC9_9LACO</name>
<keyword evidence="5" id="KW-0949">S-adenosyl-L-methionine</keyword>
<dbReference type="InterPro" id="IPR044946">
    <property type="entry name" value="Restrct_endonuc_typeI_TRD_sf"/>
</dbReference>
<evidence type="ECO:0000256" key="7">
    <source>
        <dbReference type="ARBA" id="ARBA00023125"/>
    </source>
</evidence>
<evidence type="ECO:0000256" key="3">
    <source>
        <dbReference type="ARBA" id="ARBA00022603"/>
    </source>
</evidence>
<dbReference type="SUPFAM" id="SSF53335">
    <property type="entry name" value="S-adenosyl-L-methionine-dependent methyltransferases"/>
    <property type="match status" value="1"/>
</dbReference>
<comment type="caution">
    <text evidence="12">The sequence shown here is derived from an EMBL/GenBank/DDBJ whole genome shotgun (WGS) entry which is preliminary data.</text>
</comment>
<dbReference type="GO" id="GO:0009307">
    <property type="term" value="P:DNA restriction-modification system"/>
    <property type="evidence" value="ECO:0007669"/>
    <property type="project" value="UniProtKB-KW"/>
</dbReference>
<evidence type="ECO:0000256" key="5">
    <source>
        <dbReference type="ARBA" id="ARBA00022691"/>
    </source>
</evidence>
<dbReference type="InterPro" id="IPR000055">
    <property type="entry name" value="Restrct_endonuc_typeI_TRD"/>
</dbReference>
<feature type="domain" description="Type I restriction modification DNA specificity" evidence="9">
    <location>
        <begin position="415"/>
        <end position="580"/>
    </location>
</feature>
<keyword evidence="7" id="KW-0238">DNA-binding</keyword>
<feature type="domain" description="DNA methylase adenine-specific" evidence="10">
    <location>
        <begin position="129"/>
        <end position="395"/>
    </location>
</feature>
<dbReference type="Gene3D" id="3.40.50.150">
    <property type="entry name" value="Vaccinia Virus protein VP39"/>
    <property type="match status" value="1"/>
</dbReference>
<evidence type="ECO:0000259" key="9">
    <source>
        <dbReference type="Pfam" id="PF01420"/>
    </source>
</evidence>
<dbReference type="SUPFAM" id="SSF116734">
    <property type="entry name" value="DNA methylase specificity domain"/>
    <property type="match status" value="1"/>
</dbReference>
<evidence type="ECO:0000256" key="6">
    <source>
        <dbReference type="ARBA" id="ARBA00022747"/>
    </source>
</evidence>
<dbReference type="CDD" id="cd16961">
    <property type="entry name" value="RMtype1_S_TRD-CR_like"/>
    <property type="match status" value="1"/>
</dbReference>
<dbReference type="GO" id="GO:0032259">
    <property type="term" value="P:methylation"/>
    <property type="evidence" value="ECO:0007669"/>
    <property type="project" value="UniProtKB-KW"/>
</dbReference>
<evidence type="ECO:0000259" key="10">
    <source>
        <dbReference type="Pfam" id="PF02384"/>
    </source>
</evidence>
<evidence type="ECO:0000256" key="4">
    <source>
        <dbReference type="ARBA" id="ARBA00022679"/>
    </source>
</evidence>
<dbReference type="InterPro" id="IPR051537">
    <property type="entry name" value="DNA_Adenine_Mtase"/>
</dbReference>
<dbReference type="PANTHER" id="PTHR42933">
    <property type="entry name" value="SLR6095 PROTEIN"/>
    <property type="match status" value="1"/>
</dbReference>
<dbReference type="Proteomes" id="UP000196293">
    <property type="component" value="Unassembled WGS sequence"/>
</dbReference>
<dbReference type="PANTHER" id="PTHR42933:SF3">
    <property type="entry name" value="TYPE I RESTRICTION ENZYME MJAVIII METHYLASE SUBUNIT"/>
    <property type="match status" value="1"/>
</dbReference>
<keyword evidence="3" id="KW-0489">Methyltransferase</keyword>
<comment type="similarity">
    <text evidence="1">Belongs to the type-I restriction system S methylase family.</text>
</comment>
<dbReference type="GO" id="GO:0008170">
    <property type="term" value="F:N-methyltransferase activity"/>
    <property type="evidence" value="ECO:0007669"/>
    <property type="project" value="InterPro"/>
</dbReference>
<dbReference type="EC" id="2.1.1.72" evidence="2"/>
<dbReference type="GO" id="GO:0003677">
    <property type="term" value="F:DNA binding"/>
    <property type="evidence" value="ECO:0007669"/>
    <property type="project" value="UniProtKB-KW"/>
</dbReference>
<dbReference type="Pfam" id="PF01420">
    <property type="entry name" value="Methylase_S"/>
    <property type="match status" value="1"/>
</dbReference>
<comment type="catalytic activity">
    <reaction evidence="8">
        <text>a 2'-deoxyadenosine in DNA + S-adenosyl-L-methionine = an N(6)-methyl-2'-deoxyadenosine in DNA + S-adenosyl-L-homocysteine + H(+)</text>
        <dbReference type="Rhea" id="RHEA:15197"/>
        <dbReference type="Rhea" id="RHEA-COMP:12418"/>
        <dbReference type="Rhea" id="RHEA-COMP:12419"/>
        <dbReference type="ChEBI" id="CHEBI:15378"/>
        <dbReference type="ChEBI" id="CHEBI:57856"/>
        <dbReference type="ChEBI" id="CHEBI:59789"/>
        <dbReference type="ChEBI" id="CHEBI:90615"/>
        <dbReference type="ChEBI" id="CHEBI:90616"/>
        <dbReference type="EC" id="2.1.1.72"/>
    </reaction>
</comment>
<evidence type="ECO:0000313" key="11">
    <source>
        <dbReference type="EMBL" id="OUQ56282.1"/>
    </source>
</evidence>
<dbReference type="InterPro" id="IPR003356">
    <property type="entry name" value="DNA_methylase_A-5"/>
</dbReference>
<evidence type="ECO:0000256" key="8">
    <source>
        <dbReference type="ARBA" id="ARBA00047942"/>
    </source>
</evidence>
<keyword evidence="6" id="KW-0680">Restriction system</keyword>
<proteinExistence type="inferred from homology"/>
<evidence type="ECO:0000256" key="1">
    <source>
        <dbReference type="ARBA" id="ARBA00010923"/>
    </source>
</evidence>
<accession>A0A1Y4VYC9</accession>
<protein>
    <recommendedName>
        <fullName evidence="2">site-specific DNA-methyltransferase (adenine-specific)</fullName>
        <ecNumber evidence="2">2.1.1.72</ecNumber>
    </recommendedName>
</protein>
<reference evidence="12" key="2">
    <citation type="journal article" date="2018" name="BMC Genomics">
        <title>Whole genome sequencing and function prediction of 133 gut anaerobes isolated from chicken caecum in pure cultures.</title>
        <authorList>
            <person name="Medvecky M."/>
            <person name="Cejkova D."/>
            <person name="Polansky O."/>
            <person name="Karasova D."/>
            <person name="Kubasova T."/>
            <person name="Cizek A."/>
            <person name="Rychlik I."/>
        </authorList>
    </citation>
    <scope>NUCLEOTIDE SEQUENCE</scope>
    <source>
        <strain evidence="12">An101</strain>
        <strain evidence="11">An115</strain>
    </source>
</reference>
<evidence type="ECO:0000313" key="13">
    <source>
        <dbReference type="Proteomes" id="UP000195859"/>
    </source>
</evidence>
<dbReference type="InterPro" id="IPR029063">
    <property type="entry name" value="SAM-dependent_MTases_sf"/>
</dbReference>
<keyword evidence="4" id="KW-0808">Transferase</keyword>
<evidence type="ECO:0000313" key="14">
    <source>
        <dbReference type="Proteomes" id="UP000196293"/>
    </source>
</evidence>
<dbReference type="EMBL" id="NFLZ01000022">
    <property type="protein sequence ID" value="OUQ75140.1"/>
    <property type="molecule type" value="Genomic_DNA"/>
</dbReference>